<evidence type="ECO:0000259" key="2">
    <source>
        <dbReference type="PROSITE" id="PS50943"/>
    </source>
</evidence>
<organism evidence="3 4">
    <name type="scientific">Tepidimicrobium xylanilyticum</name>
    <dbReference type="NCBI Taxonomy" id="1123352"/>
    <lineage>
        <taxon>Bacteria</taxon>
        <taxon>Bacillati</taxon>
        <taxon>Bacillota</taxon>
        <taxon>Tissierellia</taxon>
        <taxon>Tissierellales</taxon>
        <taxon>Tepidimicrobiaceae</taxon>
        <taxon>Tepidimicrobium</taxon>
    </lineage>
</organism>
<sequence>MRYLYYNLYEFGKNVQSMRKRLKLTQRDVSNLTGVSVETLRKIENGKVIPKHETLDLLSLILKEDLNQLLLNYRINNYNKFEQAINNIDYKLYINDYETLQIELDKLETLLNNSISKYFSNLLKQFILLTESIILNKNHDKPNEAMSKLIEALKMTTPKFLPSNYKSFVYNSIELRILMNMALIMEKMETIEKSLEIMKFCMKTAEHNDNIYPEICYNLAHTYHKLKIHEEALKYSNLGIEYYVKHKNYNGISLLYFRKGIAEYFLHHNSFMDSLNKSIVLCEIFRQFKLKDMIVGNCRKFYGIEL</sequence>
<dbReference type="SUPFAM" id="SSF47413">
    <property type="entry name" value="lambda repressor-like DNA-binding domains"/>
    <property type="match status" value="1"/>
</dbReference>
<dbReference type="OrthoDB" id="1705762at2"/>
<dbReference type="InterPro" id="IPR011990">
    <property type="entry name" value="TPR-like_helical_dom_sf"/>
</dbReference>
<dbReference type="Gene3D" id="1.25.40.10">
    <property type="entry name" value="Tetratricopeptide repeat domain"/>
    <property type="match status" value="1"/>
</dbReference>
<evidence type="ECO:0000313" key="4">
    <source>
        <dbReference type="Proteomes" id="UP000198828"/>
    </source>
</evidence>
<feature type="domain" description="HTH cro/C1-type" evidence="2">
    <location>
        <begin position="15"/>
        <end position="69"/>
    </location>
</feature>
<dbReference type="GO" id="GO:0003677">
    <property type="term" value="F:DNA binding"/>
    <property type="evidence" value="ECO:0007669"/>
    <property type="project" value="InterPro"/>
</dbReference>
<reference evidence="3 4" key="1">
    <citation type="submission" date="2016-10" db="EMBL/GenBank/DDBJ databases">
        <authorList>
            <person name="de Groot N.N."/>
        </authorList>
    </citation>
    <scope>NUCLEOTIDE SEQUENCE [LARGE SCALE GENOMIC DNA]</scope>
    <source>
        <strain evidence="3 4">DSM 23310</strain>
    </source>
</reference>
<name>A0A1H2V028_9FIRM</name>
<feature type="coiled-coil region" evidence="1">
    <location>
        <begin position="90"/>
        <end position="117"/>
    </location>
</feature>
<dbReference type="SMART" id="SM00530">
    <property type="entry name" value="HTH_XRE"/>
    <property type="match status" value="1"/>
</dbReference>
<accession>A0A1H2V028</accession>
<dbReference type="EMBL" id="FNNG01000003">
    <property type="protein sequence ID" value="SDW61673.1"/>
    <property type="molecule type" value="Genomic_DNA"/>
</dbReference>
<evidence type="ECO:0000313" key="3">
    <source>
        <dbReference type="EMBL" id="SDW61673.1"/>
    </source>
</evidence>
<dbReference type="InterPro" id="IPR010982">
    <property type="entry name" value="Lambda_DNA-bd_dom_sf"/>
</dbReference>
<evidence type="ECO:0000256" key="1">
    <source>
        <dbReference type="SAM" id="Coils"/>
    </source>
</evidence>
<gene>
    <name evidence="3" type="ORF">SAMN05660923_00978</name>
</gene>
<dbReference type="CDD" id="cd00093">
    <property type="entry name" value="HTH_XRE"/>
    <property type="match status" value="1"/>
</dbReference>
<keyword evidence="1" id="KW-0175">Coiled coil</keyword>
<dbReference type="InterPro" id="IPR001387">
    <property type="entry name" value="Cro/C1-type_HTH"/>
</dbReference>
<dbReference type="SUPFAM" id="SSF48452">
    <property type="entry name" value="TPR-like"/>
    <property type="match status" value="1"/>
</dbReference>
<dbReference type="Proteomes" id="UP000198828">
    <property type="component" value="Unassembled WGS sequence"/>
</dbReference>
<dbReference type="Pfam" id="PF01381">
    <property type="entry name" value="HTH_3"/>
    <property type="match status" value="1"/>
</dbReference>
<keyword evidence="4" id="KW-1185">Reference proteome</keyword>
<dbReference type="RefSeq" id="WP_093751369.1">
    <property type="nucleotide sequence ID" value="NZ_FNNG01000003.1"/>
</dbReference>
<protein>
    <submittedName>
        <fullName evidence="3">Helix-turn-helix</fullName>
    </submittedName>
</protein>
<dbReference type="PROSITE" id="PS50943">
    <property type="entry name" value="HTH_CROC1"/>
    <property type="match status" value="1"/>
</dbReference>
<dbReference type="AlphaFoldDB" id="A0A1H2V028"/>
<proteinExistence type="predicted"/>